<feature type="region of interest" description="Disordered" evidence="5">
    <location>
        <begin position="261"/>
        <end position="368"/>
    </location>
</feature>
<keyword evidence="3 6" id="KW-1133">Transmembrane helix</keyword>
<feature type="compositionally biased region" description="Polar residues" evidence="5">
    <location>
        <begin position="535"/>
        <end position="550"/>
    </location>
</feature>
<feature type="region of interest" description="Disordered" evidence="5">
    <location>
        <begin position="654"/>
        <end position="682"/>
    </location>
</feature>
<dbReference type="PANTHER" id="PTHR12844">
    <property type="entry name" value="CONNECTOR ENCHANCER OF KINASE SUPPRESSOR OF RAS"/>
    <property type="match status" value="1"/>
</dbReference>
<evidence type="ECO:0000256" key="5">
    <source>
        <dbReference type="SAM" id="MobiDB-lite"/>
    </source>
</evidence>
<protein>
    <recommendedName>
        <fullName evidence="12">PH domain-containing protein</fullName>
    </recommendedName>
</protein>
<evidence type="ECO:0000256" key="6">
    <source>
        <dbReference type="SAM" id="Phobius"/>
    </source>
</evidence>
<dbReference type="SUPFAM" id="SSF81324">
    <property type="entry name" value="Voltage-gated potassium channels"/>
    <property type="match status" value="1"/>
</dbReference>
<dbReference type="CDD" id="cd06748">
    <property type="entry name" value="PDZ_CNK1_2_3-like"/>
    <property type="match status" value="1"/>
</dbReference>
<keyword evidence="2 6" id="KW-0812">Transmembrane</keyword>
<reference evidence="11" key="1">
    <citation type="journal article" date="2019" name="IScience">
        <title>Narwhal Genome Reveals Long-Term Low Genetic Diversity despite Current Large Abundance Size.</title>
        <authorList>
            <person name="Westbury M.V."/>
            <person name="Petersen B."/>
            <person name="Garde E."/>
            <person name="Heide-Jorgensen M.P."/>
            <person name="Lorenzen E.D."/>
        </authorList>
    </citation>
    <scope>NUCLEOTIDE SEQUENCE [LARGE SCALE GENOMIC DNA]</scope>
</reference>
<evidence type="ECO:0000259" key="9">
    <source>
        <dbReference type="PROSITE" id="PS51290"/>
    </source>
</evidence>
<evidence type="ECO:0000256" key="2">
    <source>
        <dbReference type="ARBA" id="ARBA00022692"/>
    </source>
</evidence>
<dbReference type="Pfam" id="PF00169">
    <property type="entry name" value="PH"/>
    <property type="match status" value="1"/>
</dbReference>
<dbReference type="InterPro" id="IPR036034">
    <property type="entry name" value="PDZ_sf"/>
</dbReference>
<feature type="compositionally biased region" description="Low complexity" evidence="5">
    <location>
        <begin position="509"/>
        <end position="523"/>
    </location>
</feature>
<feature type="non-terminal residue" evidence="10">
    <location>
        <position position="1"/>
    </location>
</feature>
<dbReference type="InterPro" id="IPR017874">
    <property type="entry name" value="CRIC_domain"/>
</dbReference>
<comment type="caution">
    <text evidence="10">The sequence shown here is derived from an EMBL/GenBank/DDBJ whole genome shotgun (WGS) entry which is preliminary data.</text>
</comment>
<dbReference type="InterPro" id="IPR013761">
    <property type="entry name" value="SAM/pointed_sf"/>
</dbReference>
<dbReference type="InterPro" id="IPR001478">
    <property type="entry name" value="PDZ"/>
</dbReference>
<feature type="compositionally biased region" description="Acidic residues" evidence="5">
    <location>
        <begin position="495"/>
        <end position="508"/>
    </location>
</feature>
<evidence type="ECO:0000313" key="11">
    <source>
        <dbReference type="Proteomes" id="UP000308365"/>
    </source>
</evidence>
<dbReference type="EMBL" id="RWIC01000414">
    <property type="protein sequence ID" value="TKC44146.1"/>
    <property type="molecule type" value="Genomic_DNA"/>
</dbReference>
<name>A0A4U1F687_MONMO</name>
<dbReference type="PROSITE" id="PS50106">
    <property type="entry name" value="PDZ"/>
    <property type="match status" value="1"/>
</dbReference>
<dbReference type="PANTHER" id="PTHR12844:SF10">
    <property type="entry name" value="CONNECTOR ENHANCER OF KINASE SUPPRESSOR OF RAS 1"/>
    <property type="match status" value="1"/>
</dbReference>
<accession>A0A4U1F687</accession>
<evidence type="ECO:0000259" key="8">
    <source>
        <dbReference type="PROSITE" id="PS50106"/>
    </source>
</evidence>
<evidence type="ECO:0000256" key="1">
    <source>
        <dbReference type="ARBA" id="ARBA00004141"/>
    </source>
</evidence>
<dbReference type="SUPFAM" id="SSF50156">
    <property type="entry name" value="PDZ domain-like"/>
    <property type="match status" value="1"/>
</dbReference>
<dbReference type="SUPFAM" id="SSF50729">
    <property type="entry name" value="PH domain-like"/>
    <property type="match status" value="1"/>
</dbReference>
<dbReference type="Gene3D" id="1.20.120.350">
    <property type="entry name" value="Voltage-gated potassium channels. Chain C"/>
    <property type="match status" value="1"/>
</dbReference>
<dbReference type="FunFam" id="2.30.29.30:FF:000282">
    <property type="entry name" value="Connector enhancer of kinase suppressor of Ras 1 variant"/>
    <property type="match status" value="1"/>
</dbReference>
<evidence type="ECO:0000256" key="3">
    <source>
        <dbReference type="ARBA" id="ARBA00022989"/>
    </source>
</evidence>
<feature type="compositionally biased region" description="Pro residues" evidence="5">
    <location>
        <begin position="267"/>
        <end position="279"/>
    </location>
</feature>
<organism evidence="10 11">
    <name type="scientific">Monodon monoceros</name>
    <name type="common">Narwhal</name>
    <name type="synonym">Ceratodon monodon</name>
    <dbReference type="NCBI Taxonomy" id="40151"/>
    <lineage>
        <taxon>Eukaryota</taxon>
        <taxon>Metazoa</taxon>
        <taxon>Chordata</taxon>
        <taxon>Craniata</taxon>
        <taxon>Vertebrata</taxon>
        <taxon>Euteleostomi</taxon>
        <taxon>Mammalia</taxon>
        <taxon>Eutheria</taxon>
        <taxon>Laurasiatheria</taxon>
        <taxon>Artiodactyla</taxon>
        <taxon>Whippomorpha</taxon>
        <taxon>Cetacea</taxon>
        <taxon>Odontoceti</taxon>
        <taxon>Monodontidae</taxon>
        <taxon>Monodon</taxon>
    </lineage>
</organism>
<dbReference type="PROSITE" id="PS50003">
    <property type="entry name" value="PH_DOMAIN"/>
    <property type="match status" value="1"/>
</dbReference>
<dbReference type="Pfam" id="PF00520">
    <property type="entry name" value="Ion_trans"/>
    <property type="match status" value="1"/>
</dbReference>
<dbReference type="InterPro" id="IPR027359">
    <property type="entry name" value="Volt_channel_dom_sf"/>
</dbReference>
<dbReference type="Gene3D" id="1.10.150.50">
    <property type="entry name" value="Transcription Factor, Ets-1"/>
    <property type="match status" value="1"/>
</dbReference>
<dbReference type="InterPro" id="IPR005821">
    <property type="entry name" value="Ion_trans_dom"/>
</dbReference>
<feature type="domain" description="CRIC" evidence="9">
    <location>
        <begin position="60"/>
        <end position="146"/>
    </location>
</feature>
<feature type="domain" description="PDZ" evidence="8">
    <location>
        <begin position="191"/>
        <end position="260"/>
    </location>
</feature>
<dbReference type="PROSITE" id="PS51290">
    <property type="entry name" value="CRIC"/>
    <property type="match status" value="1"/>
</dbReference>
<feature type="transmembrane region" description="Helical" evidence="6">
    <location>
        <begin position="1003"/>
        <end position="1029"/>
    </location>
</feature>
<dbReference type="Pfam" id="PF10534">
    <property type="entry name" value="CRIC_ras_sig"/>
    <property type="match status" value="1"/>
</dbReference>
<keyword evidence="4 6" id="KW-0472">Membrane</keyword>
<dbReference type="GO" id="GO:0016020">
    <property type="term" value="C:membrane"/>
    <property type="evidence" value="ECO:0007669"/>
    <property type="project" value="UniProtKB-SubCell"/>
</dbReference>
<comment type="subcellular location">
    <subcellularLocation>
        <location evidence="1">Membrane</location>
        <topology evidence="1">Multi-pass membrane protein</topology>
    </subcellularLocation>
</comment>
<feature type="transmembrane region" description="Helical" evidence="6">
    <location>
        <begin position="882"/>
        <end position="900"/>
    </location>
</feature>
<evidence type="ECO:0008006" key="12">
    <source>
        <dbReference type="Google" id="ProtNLM"/>
    </source>
</evidence>
<dbReference type="Gene3D" id="2.30.29.30">
    <property type="entry name" value="Pleckstrin-homology domain (PH domain)/Phosphotyrosine-binding domain (PTB)"/>
    <property type="match status" value="1"/>
</dbReference>
<feature type="region of interest" description="Disordered" evidence="5">
    <location>
        <begin position="484"/>
        <end position="551"/>
    </location>
</feature>
<dbReference type="CDD" id="cd01260">
    <property type="entry name" value="PH_CNK_mammalian-like"/>
    <property type="match status" value="1"/>
</dbReference>
<dbReference type="Gene3D" id="1.10.287.70">
    <property type="match status" value="1"/>
</dbReference>
<proteinExistence type="predicted"/>
<evidence type="ECO:0000256" key="4">
    <source>
        <dbReference type="ARBA" id="ARBA00023136"/>
    </source>
</evidence>
<dbReference type="InterPro" id="IPR051566">
    <property type="entry name" value="CNKSR"/>
</dbReference>
<dbReference type="SUPFAM" id="SSF47769">
    <property type="entry name" value="SAM/Pointed domain"/>
    <property type="match status" value="1"/>
</dbReference>
<dbReference type="Proteomes" id="UP000308365">
    <property type="component" value="Unassembled WGS sequence"/>
</dbReference>
<feature type="transmembrane region" description="Helical" evidence="6">
    <location>
        <begin position="947"/>
        <end position="967"/>
    </location>
</feature>
<dbReference type="InterPro" id="IPR001849">
    <property type="entry name" value="PH_domain"/>
</dbReference>
<evidence type="ECO:0000259" key="7">
    <source>
        <dbReference type="PROSITE" id="PS50003"/>
    </source>
</evidence>
<evidence type="ECO:0000313" key="10">
    <source>
        <dbReference type="EMBL" id="TKC44146.1"/>
    </source>
</evidence>
<feature type="compositionally biased region" description="Low complexity" evidence="5">
    <location>
        <begin position="280"/>
        <end position="289"/>
    </location>
</feature>
<dbReference type="InterPro" id="IPR011993">
    <property type="entry name" value="PH-like_dom_sf"/>
</dbReference>
<dbReference type="Gene3D" id="2.30.42.10">
    <property type="match status" value="1"/>
</dbReference>
<feature type="domain" description="PH" evidence="7">
    <location>
        <begin position="380"/>
        <end position="479"/>
    </location>
</feature>
<feature type="transmembrane region" description="Helical" evidence="6">
    <location>
        <begin position="920"/>
        <end position="941"/>
    </location>
</feature>
<gene>
    <name evidence="10" type="ORF">EI555_017398</name>
</gene>
<sequence length="1282" mass="142262">LDDSLEDYHFEDWELPGKYLLQLCPRSLEALTVWPLGHQELILEGVEQLRALSSGLQSENLQSLTEGLLEGIRAFQSLVQGRLGGCAEPPADVLSAAMELVHEARSLLFWLNRYLFSHLNDFSSCQEIGELCGELGQALQEDCPAAEKESKVLRISSHVAGICHNILSCCPEELLEQKAVLQHVALDDPSGLEIYTTSNCLHFVSRVGTQVPTDSRLQILPGDEIVQINEQVVVGWPHKNVVRELLREPDGVSLVLKKVPVPETPSQTPPQAPGPPRPVSPSLASALPSPRAPSEDVFASDLTSNPSPGPSPAAWTASTSLDPEPLPSPHAPSATLLAGVADAPEPPEHPDKSPVPGRKKSKGVATQLSRRRVSCRELGRPDCDGWLLLRKVPGGFMGPRWRRCWFVLKGHTLYWYRQPQDEKAEGLINVSNYSLESGQDQKKKYVFQLTHNVYKPFIFAADTLTDLSMWVRHLITCISKYRSPGRAPLPREEDCYSETEAEDPDDEAGSCSASPSPAQAGSSLHGDTSPVAALTQGSPRTSFGSPTDSSEGALEGMVRGLRLGGVSFLGRPQPLTHEQWRSSFMRRNRDPQLNERVHRVRALQSTLKAKLQELQALEEVLGDPELTGEKFRRWKEQNQELYSEGLGACGVERAEGSSQVPNSDSREPSSHPPPSQPGEHSCLCPLTPETWALYLKPHAFQGGEDFYPCPSLPSPSETGGRKVKNKRPAFHSTAGETYLPWKGGRGAALETGVIQSRDPPLCLHPGCTGDLTCSYQPLTSDPTQPLGVRGLLCGILRGVSGKSFSWCENSLVECGQRTWWQHWTDTTYIKPLNRMRAAHEPYLRPEEQVLINRRDITSSKDAWDMQEFITRMYVKKLLRHPAFQLLLAVLLVVNAITIALRANSVLGQKHYELFSTIDDIVLTILICELLLGWLNGFWIFWKDGWNILNFLIIFILLLGFFVNELSAISITYTLRALRLVHVCMAVEPLARIIRVILQSVPDMANIMALILFFMLVFSVFGVTLFGAFVPMHFQNMQAALYTLFICITQDGWVDVYSNFQMETREYAVEIGGAIYFAIFITVSAFIGINLLVVVVTTNLEQMIKAGEQGQQHQIAFSETGSEEGNGNNELPLVHCVVARLETPGVPQEPFMGGLPTNLSENTFDNFCLVLEAIQENLMQYKEIRDELNTIVDEVRSIRFNQEQEEELMHRHLSRSPSRASGSSIATREMTCQQDLITALVNREKLATPPSSASTPSVKVSVYSKIWSAPKTPKHPSSHRQSG</sequence>
<feature type="transmembrane region" description="Helical" evidence="6">
    <location>
        <begin position="1073"/>
        <end position="1095"/>
    </location>
</feature>
<dbReference type="GO" id="GO:0005216">
    <property type="term" value="F:monoatomic ion channel activity"/>
    <property type="evidence" value="ECO:0007669"/>
    <property type="project" value="InterPro"/>
</dbReference>
<dbReference type="SMART" id="SM00233">
    <property type="entry name" value="PH"/>
    <property type="match status" value="1"/>
</dbReference>